<proteinExistence type="predicted"/>
<dbReference type="AlphaFoldDB" id="A0A3S5IQV5"/>
<sequence>MTHPRDDDDLDALLDDCINTMDEQERRHEAEVKARDAAREAELEKHLAESGSGAEVMRLLQSFMNDESAEGNADPSSLMNKLQGEITQVSSLLNDLPDVSEEERASVKQLQELFDRLAAMSTKDEDDAAGGDDAGNEVLAEALKKCMEGVEALTGSETNNAAASVAVEKAPSPEAPTGAAGAADADDAIAAGLSGILLECLLDPGLLRVMRLMQRAYPRWLAANEGNTSAEDLERYNKQFKLVNSICDLIGDASVDPRDAAKTNQLVFLAHEFASLGSLPPELEKVMPEEEEEEQQQQQQQLPE</sequence>
<dbReference type="InterPro" id="IPR006708">
    <property type="entry name" value="Pex19"/>
</dbReference>
<dbReference type="EMBL" id="MKKU01000763">
    <property type="protein sequence ID" value="RNF02620.1"/>
    <property type="molecule type" value="Genomic_DNA"/>
</dbReference>
<dbReference type="Gene3D" id="1.20.120.900">
    <property type="entry name" value="Pex19, mPTS binding domain"/>
    <property type="match status" value="1"/>
</dbReference>
<dbReference type="GeneID" id="40321963"/>
<reference evidence="2 3" key="1">
    <citation type="journal article" date="2018" name="BMC Genomics">
        <title>Genomic comparison of Trypanosoma conorhini and Trypanosoma rangeli to Trypanosoma cruzi strains of high and low virulence.</title>
        <authorList>
            <person name="Bradwell K.R."/>
            <person name="Koparde V.N."/>
            <person name="Matveyev A.V."/>
            <person name="Serrano M.G."/>
            <person name="Alves J.M."/>
            <person name="Parikh H."/>
            <person name="Huang B."/>
            <person name="Lee V."/>
            <person name="Espinosa-Alvarez O."/>
            <person name="Ortiz P.A."/>
            <person name="Costa-Martins A.G."/>
            <person name="Teixeira M.M."/>
            <person name="Buck G.A."/>
        </authorList>
    </citation>
    <scope>NUCLEOTIDE SEQUENCE [LARGE SCALE GENOMIC DNA]</scope>
    <source>
        <strain evidence="2 3">025E</strain>
    </source>
</reference>
<dbReference type="GO" id="GO:0045046">
    <property type="term" value="P:protein import into peroxisome membrane"/>
    <property type="evidence" value="ECO:0007669"/>
    <property type="project" value="TreeGrafter"/>
</dbReference>
<organism evidence="2 3">
    <name type="scientific">Trypanosoma conorhini</name>
    <dbReference type="NCBI Taxonomy" id="83891"/>
    <lineage>
        <taxon>Eukaryota</taxon>
        <taxon>Discoba</taxon>
        <taxon>Euglenozoa</taxon>
        <taxon>Kinetoplastea</taxon>
        <taxon>Metakinetoplastina</taxon>
        <taxon>Trypanosomatida</taxon>
        <taxon>Trypanosomatidae</taxon>
        <taxon>Trypanosoma</taxon>
    </lineage>
</organism>
<dbReference type="PANTHER" id="PTHR12774:SF2">
    <property type="entry name" value="PEROXISOMAL BIOGENESIS FACTOR 19"/>
    <property type="match status" value="1"/>
</dbReference>
<dbReference type="Pfam" id="PF04614">
    <property type="entry name" value="Pex19"/>
    <property type="match status" value="1"/>
</dbReference>
<dbReference type="InterPro" id="IPR038322">
    <property type="entry name" value="Pex19_C_sf"/>
</dbReference>
<gene>
    <name evidence="2" type="ORF">Tco025E_08352</name>
</gene>
<comment type="caution">
    <text evidence="2">The sequence shown here is derived from an EMBL/GenBank/DDBJ whole genome shotgun (WGS) entry which is preliminary data.</text>
</comment>
<dbReference type="GO" id="GO:0005778">
    <property type="term" value="C:peroxisomal membrane"/>
    <property type="evidence" value="ECO:0007669"/>
    <property type="project" value="TreeGrafter"/>
</dbReference>
<dbReference type="Proteomes" id="UP000284403">
    <property type="component" value="Unassembled WGS sequence"/>
</dbReference>
<feature type="region of interest" description="Disordered" evidence="1">
    <location>
        <begin position="280"/>
        <end position="304"/>
    </location>
</feature>
<accession>A0A3S5IQV5</accession>
<evidence type="ECO:0000313" key="3">
    <source>
        <dbReference type="Proteomes" id="UP000284403"/>
    </source>
</evidence>
<protein>
    <submittedName>
        <fullName evidence="2">Peroxin 19</fullName>
    </submittedName>
</protein>
<dbReference type="RefSeq" id="XP_029224683.1">
    <property type="nucleotide sequence ID" value="XM_029375202.1"/>
</dbReference>
<dbReference type="GO" id="GO:0033328">
    <property type="term" value="F:peroxisome membrane targeting sequence binding"/>
    <property type="evidence" value="ECO:0007669"/>
    <property type="project" value="TreeGrafter"/>
</dbReference>
<dbReference type="OrthoDB" id="21292at2759"/>
<evidence type="ECO:0000256" key="1">
    <source>
        <dbReference type="SAM" id="MobiDB-lite"/>
    </source>
</evidence>
<keyword evidence="3" id="KW-1185">Reference proteome</keyword>
<dbReference type="PANTHER" id="PTHR12774">
    <property type="entry name" value="PEROXISOMAL BIOGENESIS FACTOR 19"/>
    <property type="match status" value="1"/>
</dbReference>
<evidence type="ECO:0000313" key="2">
    <source>
        <dbReference type="EMBL" id="RNF02620.1"/>
    </source>
</evidence>
<name>A0A3S5IQV5_9TRYP</name>